<dbReference type="FunFam" id="1.25.40.120:FF:000001">
    <property type="entry name" value="Geranylgeranyl transferase type-2 subunit alpha"/>
    <property type="match status" value="1"/>
</dbReference>
<evidence type="ECO:0000313" key="7">
    <source>
        <dbReference type="EMBL" id="KAK2191229.1"/>
    </source>
</evidence>
<dbReference type="GO" id="GO:0004663">
    <property type="term" value="F:Rab geranylgeranyltransferase activity"/>
    <property type="evidence" value="ECO:0007669"/>
    <property type="project" value="UniProtKB-UniRule"/>
</dbReference>
<dbReference type="InterPro" id="IPR032675">
    <property type="entry name" value="LRR_dom_sf"/>
</dbReference>
<comment type="function">
    <text evidence="6">Catalyzes the transfer of a geranyl-geranyl moiety from geranyl-geranyl pyrophosphate to cysteines occuring in specific C-terminal amino acid sequences.</text>
</comment>
<keyword evidence="8" id="KW-1185">Reference proteome</keyword>
<comment type="catalytic activity">
    <reaction evidence="5 6">
        <text>geranylgeranyl diphosphate + L-cysteinyl-[protein] = S-geranylgeranyl-L-cysteinyl-[protein] + diphosphate</text>
        <dbReference type="Rhea" id="RHEA:21240"/>
        <dbReference type="Rhea" id="RHEA-COMP:10131"/>
        <dbReference type="Rhea" id="RHEA-COMP:11537"/>
        <dbReference type="ChEBI" id="CHEBI:29950"/>
        <dbReference type="ChEBI" id="CHEBI:33019"/>
        <dbReference type="ChEBI" id="CHEBI:57533"/>
        <dbReference type="ChEBI" id="CHEBI:86021"/>
        <dbReference type="EC" id="2.5.1.60"/>
    </reaction>
</comment>
<dbReference type="GO" id="GO:0097354">
    <property type="term" value="P:prenylation"/>
    <property type="evidence" value="ECO:0007669"/>
    <property type="project" value="UniProtKB-UniRule"/>
</dbReference>
<dbReference type="SUPFAM" id="SSF48439">
    <property type="entry name" value="Protein prenylyltransferase"/>
    <property type="match status" value="1"/>
</dbReference>
<dbReference type="InterPro" id="IPR002088">
    <property type="entry name" value="Prenyl_trans_a"/>
</dbReference>
<dbReference type="PANTHER" id="PTHR11129">
    <property type="entry name" value="PROTEIN FARNESYLTRANSFERASE ALPHA SUBUNIT/RAB GERANYLGERANYL TRANSFERASE ALPHA SUBUNIT"/>
    <property type="match status" value="1"/>
</dbReference>
<comment type="similarity">
    <text evidence="1 6">Belongs to the protein prenyltransferase subunit alpha family.</text>
</comment>
<dbReference type="Proteomes" id="UP001209878">
    <property type="component" value="Unassembled WGS sequence"/>
</dbReference>
<proteinExistence type="inferred from homology"/>
<keyword evidence="3 6" id="KW-0808">Transferase</keyword>
<dbReference type="InterPro" id="IPR001611">
    <property type="entry name" value="Leu-rich_rpt"/>
</dbReference>
<dbReference type="PROSITE" id="PS51450">
    <property type="entry name" value="LRR"/>
    <property type="match status" value="2"/>
</dbReference>
<evidence type="ECO:0000256" key="1">
    <source>
        <dbReference type="ARBA" id="ARBA00006734"/>
    </source>
</evidence>
<dbReference type="Pfam" id="PF13855">
    <property type="entry name" value="LRR_8"/>
    <property type="match status" value="1"/>
</dbReference>
<dbReference type="EMBL" id="JAODUO010000056">
    <property type="protein sequence ID" value="KAK2191229.1"/>
    <property type="molecule type" value="Genomic_DNA"/>
</dbReference>
<dbReference type="SUPFAM" id="SSF52058">
    <property type="entry name" value="L domain-like"/>
    <property type="match status" value="1"/>
</dbReference>
<dbReference type="EC" id="2.5.1.60" evidence="6"/>
<accession>A0AAD9UIY6</accession>
<keyword evidence="2 6" id="KW-0637">Prenyltransferase</keyword>
<dbReference type="Gene3D" id="1.25.40.120">
    <property type="entry name" value="Protein prenylyltransferase"/>
    <property type="match status" value="1"/>
</dbReference>
<comment type="caution">
    <text evidence="7">The sequence shown here is derived from an EMBL/GenBank/DDBJ whole genome shotgun (WGS) entry which is preliminary data.</text>
</comment>
<evidence type="ECO:0000256" key="4">
    <source>
        <dbReference type="ARBA" id="ARBA00022737"/>
    </source>
</evidence>
<evidence type="ECO:0000256" key="6">
    <source>
        <dbReference type="RuleBase" id="RU367120"/>
    </source>
</evidence>
<dbReference type="Gene3D" id="3.80.10.10">
    <property type="entry name" value="Ribonuclease Inhibitor"/>
    <property type="match status" value="1"/>
</dbReference>
<reference evidence="7" key="1">
    <citation type="journal article" date="2023" name="Mol. Biol. Evol.">
        <title>Third-Generation Sequencing Reveals the Adaptive Role of the Epigenome in Three Deep-Sea Polychaetes.</title>
        <authorList>
            <person name="Perez M."/>
            <person name="Aroh O."/>
            <person name="Sun Y."/>
            <person name="Lan Y."/>
            <person name="Juniper S.K."/>
            <person name="Young C.R."/>
            <person name="Angers B."/>
            <person name="Qian P.Y."/>
        </authorList>
    </citation>
    <scope>NUCLEOTIDE SEQUENCE</scope>
    <source>
        <strain evidence="7">R07B-5</strain>
    </source>
</reference>
<dbReference type="Gene3D" id="2.60.40.1130">
    <property type="entry name" value="Rab geranylgeranyltransferase alpha-subunit, insert domain"/>
    <property type="match status" value="1"/>
</dbReference>
<evidence type="ECO:0000313" key="8">
    <source>
        <dbReference type="Proteomes" id="UP001209878"/>
    </source>
</evidence>
<dbReference type="Pfam" id="PF01239">
    <property type="entry name" value="PPTA"/>
    <property type="match status" value="4"/>
</dbReference>
<evidence type="ECO:0000256" key="5">
    <source>
        <dbReference type="ARBA" id="ARBA00047658"/>
    </source>
</evidence>
<protein>
    <recommendedName>
        <fullName evidence="6">Geranylgeranyl transferase type-2 subunit alpha</fullName>
        <ecNumber evidence="6">2.5.1.60</ecNumber>
    </recommendedName>
    <alternativeName>
        <fullName evidence="6">Geranylgeranyl transferase type II subunit alpha</fullName>
    </alternativeName>
</protein>
<organism evidence="7 8">
    <name type="scientific">Ridgeia piscesae</name>
    <name type="common">Tubeworm</name>
    <dbReference type="NCBI Taxonomy" id="27915"/>
    <lineage>
        <taxon>Eukaryota</taxon>
        <taxon>Metazoa</taxon>
        <taxon>Spiralia</taxon>
        <taxon>Lophotrochozoa</taxon>
        <taxon>Annelida</taxon>
        <taxon>Polychaeta</taxon>
        <taxon>Sedentaria</taxon>
        <taxon>Canalipalpata</taxon>
        <taxon>Sabellida</taxon>
        <taxon>Siboglinidae</taxon>
        <taxon>Ridgeia</taxon>
    </lineage>
</organism>
<dbReference type="SMART" id="SM00365">
    <property type="entry name" value="LRR_SD22"/>
    <property type="match status" value="2"/>
</dbReference>
<dbReference type="GO" id="GO:0005968">
    <property type="term" value="C:Rab-protein geranylgeranyltransferase complex"/>
    <property type="evidence" value="ECO:0007669"/>
    <property type="project" value="TreeGrafter"/>
</dbReference>
<sequence>MDCAADSCATDTISRDCISELAQEYAAYTTIPIAKEKAQFEESVELLLNRLDEYCQLVDLIRSDTSLCLNSTLPHIYAKSQQMKAIFERIDKLEVFVGVVRRNVAVMEGLVLKAEADVGSVSSVKKMLQLFKLPLFGTPKKTSQSPKQAVNHGRIKVKTTAEQQEAKRKEREQKLKLYTAGMSKVFSKRAAGELDEDLLTVSGQLLSANPDVYTLWNIRREVYTAWKQLKTKDEMQTSLEGELQFLEQCLRVNPKSYGVWQHRAWVLEAVPQSRWAQELELCNKFLNYDERNFHCWDHRRLVVDRGHVSADDELQFTSEKIKDNFSNFSSWHYRSKLLPLLHPNLAHPGGIDEDTLQSEFELVQNAVFTDPDDQSSWFYHRWLLGRQQRKLRVEMCHISSTTNHLIVTLNKSVKYGKDFQLVVTVDGDLTEVLWEAAGGREYCPVWMARLSKDQLRDDATHKVTVCLGPDSDVVTLHLDTEVTETNYLQPSSNGSMFSFEQSATASTVLTEQLDMCQQLHELEPENKWTLLSLLLLMRAVDHRKYSNETMSCIEKLTQVDPMRLNYYKDCRSKILMENAIESLASASCKICLRDAGLTSLHHLEYLACLAEVDLSHNALRRIQDGFLLQHVHVLDLSHNKITTCEGLSGLDGLQTLDLSYNSLVDVDDLHPLSSCPQLKLLNIEGNAVCSTSGARQQLRAMLHNVPVIHMDR</sequence>
<dbReference type="AlphaFoldDB" id="A0AAD9UIY6"/>
<dbReference type="PROSITE" id="PS51147">
    <property type="entry name" value="PFTA"/>
    <property type="match status" value="4"/>
</dbReference>
<dbReference type="PANTHER" id="PTHR11129:SF2">
    <property type="entry name" value="GERANYLGERANYL TRANSFERASE TYPE-2 SUBUNIT ALPHA"/>
    <property type="match status" value="1"/>
</dbReference>
<name>A0AAD9UIY6_RIDPI</name>
<keyword evidence="4" id="KW-0677">Repeat</keyword>
<evidence type="ECO:0000256" key="3">
    <source>
        <dbReference type="ARBA" id="ARBA00022679"/>
    </source>
</evidence>
<gene>
    <name evidence="7" type="ORF">NP493_55g04009</name>
</gene>
<evidence type="ECO:0000256" key="2">
    <source>
        <dbReference type="ARBA" id="ARBA00022602"/>
    </source>
</evidence>